<dbReference type="GO" id="GO:0008270">
    <property type="term" value="F:zinc ion binding"/>
    <property type="evidence" value="ECO:0007669"/>
    <property type="project" value="UniProtKB-KW"/>
</dbReference>
<feature type="region of interest" description="Disordered" evidence="4">
    <location>
        <begin position="42"/>
        <end position="95"/>
    </location>
</feature>
<dbReference type="GO" id="GO:0003677">
    <property type="term" value="F:DNA binding"/>
    <property type="evidence" value="ECO:0007669"/>
    <property type="project" value="UniProtKB-KW"/>
</dbReference>
<feature type="region of interest" description="Disordered" evidence="4">
    <location>
        <begin position="146"/>
        <end position="181"/>
    </location>
</feature>
<dbReference type="GO" id="GO:0006508">
    <property type="term" value="P:proteolysis"/>
    <property type="evidence" value="ECO:0007669"/>
    <property type="project" value="UniProtKB-KW"/>
</dbReference>
<evidence type="ECO:0000256" key="1">
    <source>
        <dbReference type="ARBA" id="ARBA00022670"/>
    </source>
</evidence>
<keyword evidence="1" id="KW-0378">Hydrolase</keyword>
<evidence type="ECO:0000313" key="6">
    <source>
        <dbReference type="EMBL" id="SBQ83833.1"/>
    </source>
</evidence>
<evidence type="ECO:0000256" key="4">
    <source>
        <dbReference type="SAM" id="MobiDB-lite"/>
    </source>
</evidence>
<reference evidence="6" key="1">
    <citation type="submission" date="2016-05" db="EMBL/GenBank/DDBJ databases">
        <authorList>
            <person name="Lavstsen T."/>
            <person name="Jespersen J.S."/>
        </authorList>
    </citation>
    <scope>NUCLEOTIDE SEQUENCE</scope>
    <source>
        <tissue evidence="6">Brain</tissue>
    </source>
</reference>
<dbReference type="Pfam" id="PF02023">
    <property type="entry name" value="SCAN"/>
    <property type="match status" value="1"/>
</dbReference>
<dbReference type="SUPFAM" id="SSF57756">
    <property type="entry name" value="Retrovirus zinc finger-like domains"/>
    <property type="match status" value="1"/>
</dbReference>
<keyword evidence="3" id="KW-0479">Metal-binding</keyword>
<dbReference type="InterPro" id="IPR038269">
    <property type="entry name" value="SCAN_sf"/>
</dbReference>
<dbReference type="EMBL" id="HAEC01015612">
    <property type="protein sequence ID" value="SBQ83833.1"/>
    <property type="molecule type" value="Transcribed_RNA"/>
</dbReference>
<dbReference type="InterPro" id="IPR041577">
    <property type="entry name" value="RT_RNaseH_2"/>
</dbReference>
<keyword evidence="1" id="KW-0645">Protease</keyword>
<proteinExistence type="predicted"/>
<dbReference type="AlphaFoldDB" id="A0A1A8HKW1"/>
<dbReference type="Pfam" id="PF17919">
    <property type="entry name" value="RT_RNaseH_2"/>
    <property type="match status" value="1"/>
</dbReference>
<gene>
    <name evidence="6" type="primary">GIN1</name>
</gene>
<feature type="compositionally biased region" description="Pro residues" evidence="4">
    <location>
        <begin position="46"/>
        <end position="58"/>
    </location>
</feature>
<keyword evidence="3" id="KW-0863">Zinc-finger</keyword>
<keyword evidence="3" id="KW-0862">Zinc</keyword>
<protein>
    <submittedName>
        <fullName evidence="6">Gypsy retrotransposon integrase 1</fullName>
    </submittedName>
</protein>
<dbReference type="PANTHER" id="PTHR46888:SF13">
    <property type="entry name" value="RIBONUCLEASE H"/>
    <property type="match status" value="1"/>
</dbReference>
<feature type="non-terminal residue" evidence="6">
    <location>
        <position position="1"/>
    </location>
</feature>
<evidence type="ECO:0000256" key="2">
    <source>
        <dbReference type="ARBA" id="ARBA00023125"/>
    </source>
</evidence>
<evidence type="ECO:0000256" key="3">
    <source>
        <dbReference type="PROSITE-ProRule" id="PRU00047"/>
    </source>
</evidence>
<feature type="compositionally biased region" description="Low complexity" evidence="4">
    <location>
        <begin position="78"/>
        <end position="95"/>
    </location>
</feature>
<dbReference type="Gene3D" id="4.10.60.10">
    <property type="entry name" value="Zinc finger, CCHC-type"/>
    <property type="match status" value="1"/>
</dbReference>
<dbReference type="Gene3D" id="1.10.4020.10">
    <property type="entry name" value="DNA breaking-rejoining enzymes"/>
    <property type="match status" value="1"/>
</dbReference>
<evidence type="ECO:0000259" key="5">
    <source>
        <dbReference type="PROSITE" id="PS50158"/>
    </source>
</evidence>
<dbReference type="PROSITE" id="PS50158">
    <property type="entry name" value="ZF_CCHC"/>
    <property type="match status" value="1"/>
</dbReference>
<dbReference type="SUPFAM" id="SSF47353">
    <property type="entry name" value="Retrovirus capsid dimerization domain-like"/>
    <property type="match status" value="1"/>
</dbReference>
<feature type="domain" description="CCHC-type" evidence="5">
    <location>
        <begin position="382"/>
        <end position="395"/>
    </location>
</feature>
<dbReference type="InterPro" id="IPR036875">
    <property type="entry name" value="Znf_CCHC_sf"/>
</dbReference>
<dbReference type="InterPro" id="IPR001878">
    <property type="entry name" value="Znf_CCHC"/>
</dbReference>
<dbReference type="PANTHER" id="PTHR46888">
    <property type="entry name" value="ZINC KNUCKLE DOMAINCONTAINING PROTEIN-RELATED"/>
    <property type="match status" value="1"/>
</dbReference>
<reference evidence="6" key="2">
    <citation type="submission" date="2016-06" db="EMBL/GenBank/DDBJ databases">
        <title>The genome of a short-lived fish provides insights into sex chromosome evolution and the genetic control of aging.</title>
        <authorList>
            <person name="Reichwald K."/>
            <person name="Felder M."/>
            <person name="Petzold A."/>
            <person name="Koch P."/>
            <person name="Groth M."/>
            <person name="Platzer M."/>
        </authorList>
    </citation>
    <scope>NUCLEOTIDE SEQUENCE</scope>
    <source>
        <tissue evidence="6">Brain</tissue>
    </source>
</reference>
<sequence>RWPLQSRRKADLQQVATHFSLPVPKQTNKEALRQLVVDYLETQGILPPPSPPEESPPVPDEKPEWPDTMRQTPAAEKSPSTPASPGASSSRSPLTSARLQLRLARLKLQAEEKTLERTLQHELDLKRMDTEVRLREIELQMRTLEAAASPNQTAAVRPPPSSSLPSALHRDASPSSPGSTSLPPAFDLSKCLSLLPPFKETEVEGFFSVFERIAVTLQWPRDVWSLLLQCKFSGKALQVISALSLTDSASYDCVKSAVLNAYELVPEAYRQRFRSERPRFSQSYVEYAHSKTLLFDKWCSASGVKSLDDLRELILIEEFKRHVPEKLALYLNEHKATSLSSAALLADEFALTHRLRESKSDSVRPVRSPPKPSSDHNDLPECFYCHKRGHFIRDCHMLQQKNSRGKHSPEAKPVAACSDAPKSVKTCETPHASFKPFLSSGVVSLLTGGENQNVVILRDTGASQTLIKRCVLPFSAASHAGYSVLLQGIEMGSVPAEMHVVHLTSPLVTGEIKVAILDKLPTPGVDVILGNDAAGGLVLPPPELISPPEICENVDILPACVLTRAQSKKDPEVSLNDSVLCKMMSDISETDSAVKTPDLASRGPHMDLPITCEFLADAQKTSSSLTFLFVVVVVLLCCASLLAAPNLARPFTLDVDSSLTGAGAVIIQEDTDGPDHPVCYVPGKSICTVFPSDRLLNISLSGLRQFANTYLYSQKPSSPQPAADTVGFDPSFRSSPWRFGTRRAPTTSWLTPCLEFLFQRLPCRFCFSAVRITLTRLVLLAHANISGALRSAGEQRSEIVCA</sequence>
<dbReference type="InterPro" id="IPR003309">
    <property type="entry name" value="SCAN_dom"/>
</dbReference>
<accession>A0A1A8HKW1</accession>
<name>A0A1A8HKW1_9TELE</name>
<dbReference type="GO" id="GO:0008233">
    <property type="term" value="F:peptidase activity"/>
    <property type="evidence" value="ECO:0007669"/>
    <property type="project" value="UniProtKB-KW"/>
</dbReference>
<keyword evidence="2" id="KW-0238">DNA-binding</keyword>
<organism evidence="6">
    <name type="scientific">Nothobranchius korthausae</name>
    <dbReference type="NCBI Taxonomy" id="1143690"/>
    <lineage>
        <taxon>Eukaryota</taxon>
        <taxon>Metazoa</taxon>
        <taxon>Chordata</taxon>
        <taxon>Craniata</taxon>
        <taxon>Vertebrata</taxon>
        <taxon>Euteleostomi</taxon>
        <taxon>Actinopterygii</taxon>
        <taxon>Neopterygii</taxon>
        <taxon>Teleostei</taxon>
        <taxon>Neoteleostei</taxon>
        <taxon>Acanthomorphata</taxon>
        <taxon>Ovalentaria</taxon>
        <taxon>Atherinomorphae</taxon>
        <taxon>Cyprinodontiformes</taxon>
        <taxon>Nothobranchiidae</taxon>
        <taxon>Nothobranchius</taxon>
    </lineage>
</organism>